<dbReference type="RefSeq" id="WP_122105490.1">
    <property type="nucleotide sequence ID" value="NZ_JBHSKV010000008.1"/>
</dbReference>
<dbReference type="InterPro" id="IPR058320">
    <property type="entry name" value="DUF8007"/>
</dbReference>
<evidence type="ECO:0000313" key="2">
    <source>
        <dbReference type="Proteomes" id="UP001596145"/>
    </source>
</evidence>
<dbReference type="EMBL" id="JBHSKV010000008">
    <property type="protein sequence ID" value="MFC5134399.1"/>
    <property type="molecule type" value="Genomic_DNA"/>
</dbReference>
<proteinExistence type="predicted"/>
<name>A0ABD5QS07_9EURY</name>
<gene>
    <name evidence="1" type="ORF">ACFPJA_06660</name>
</gene>
<evidence type="ECO:0000313" key="1">
    <source>
        <dbReference type="EMBL" id="MFC5134399.1"/>
    </source>
</evidence>
<reference evidence="1 2" key="1">
    <citation type="journal article" date="2019" name="Int. J. Syst. Evol. Microbiol.">
        <title>The Global Catalogue of Microorganisms (GCM) 10K type strain sequencing project: providing services to taxonomists for standard genome sequencing and annotation.</title>
        <authorList>
            <consortium name="The Broad Institute Genomics Platform"/>
            <consortium name="The Broad Institute Genome Sequencing Center for Infectious Disease"/>
            <person name="Wu L."/>
            <person name="Ma J."/>
        </authorList>
    </citation>
    <scope>NUCLEOTIDE SEQUENCE [LARGE SCALE GENOMIC DNA]</scope>
    <source>
        <strain evidence="1 2">CGMCC 1.16026</strain>
    </source>
</reference>
<sequence length="74" mass="8034">MTEGEKRTEACGRCSMSTVVDAVSDGEGRAERDPFAGERIEVDESAIRRVSPAGFLGDLKTRIDDAARRIAYGK</sequence>
<dbReference type="AlphaFoldDB" id="A0ABD5QS07"/>
<protein>
    <submittedName>
        <fullName evidence="1">Uncharacterized protein</fullName>
    </submittedName>
</protein>
<comment type="caution">
    <text evidence="1">The sequence shown here is derived from an EMBL/GenBank/DDBJ whole genome shotgun (WGS) entry which is preliminary data.</text>
</comment>
<dbReference type="Proteomes" id="UP001596145">
    <property type="component" value="Unassembled WGS sequence"/>
</dbReference>
<dbReference type="Pfam" id="PF26029">
    <property type="entry name" value="DUF8007"/>
    <property type="match status" value="1"/>
</dbReference>
<organism evidence="1 2">
    <name type="scientific">Halorubrum glutamatedens</name>
    <dbReference type="NCBI Taxonomy" id="2707018"/>
    <lineage>
        <taxon>Archaea</taxon>
        <taxon>Methanobacteriati</taxon>
        <taxon>Methanobacteriota</taxon>
        <taxon>Stenosarchaea group</taxon>
        <taxon>Halobacteria</taxon>
        <taxon>Halobacteriales</taxon>
        <taxon>Haloferacaceae</taxon>
        <taxon>Halorubrum</taxon>
    </lineage>
</organism>
<keyword evidence="2" id="KW-1185">Reference proteome</keyword>
<accession>A0ABD5QS07</accession>